<feature type="region of interest" description="Disordered" evidence="1">
    <location>
        <begin position="1"/>
        <end position="149"/>
    </location>
</feature>
<dbReference type="AlphaFoldDB" id="A0A6D2JXK1"/>
<dbReference type="PANTHER" id="PTHR45786:SF66">
    <property type="entry name" value="HOOK MOTIF PROTEIN, PUTATIVE-RELATED"/>
    <property type="match status" value="1"/>
</dbReference>
<comment type="caution">
    <text evidence="2">The sequence shown here is derived from an EMBL/GenBank/DDBJ whole genome shotgun (WGS) entry which is preliminary data.</text>
</comment>
<feature type="compositionally biased region" description="Polar residues" evidence="1">
    <location>
        <begin position="8"/>
        <end position="18"/>
    </location>
</feature>
<sequence>MVRLKNVGTDTFNKNTKPPVTRKRKLTASNNENVDPNSEPVKNQNENKGSAAKLTAKANIQPKRSRKKTKDVNTEPNAATRISDKCNNNTKPPVTRKRKLTSSNNPNSEPVKNQSENKGDAAKVTAKANIQPKRSRKKTKGVNNEPNAATRMSGACIPLKYIFRKLIDDVEGISKRTTIPTKEKPKRKNGKPVGPTLSTQDDEGDYEHIFQCSSPDSTDTEDGDNDKYQPSPSHLQQTHISEQEPPSTVHIVPTLPESVITQETVQPSPTLKKRKRVSMAKKKETVPDKIVYNDEGDMTYSCVHCGAKFCKGKHASKPDKKNRLRKDIIDALTKMLDDVNPYVKNFRTARERFNTNPEDSFHMRIISDRVTDGRTYNVPTVSEVAAIIPGDFNLEMGTRRDIVLEKRSASCDG</sequence>
<feature type="compositionally biased region" description="Polar residues" evidence="1">
    <location>
        <begin position="228"/>
        <end position="246"/>
    </location>
</feature>
<accession>A0A6D2JXK1</accession>
<evidence type="ECO:0000256" key="1">
    <source>
        <dbReference type="SAM" id="MobiDB-lite"/>
    </source>
</evidence>
<feature type="compositionally biased region" description="Polar residues" evidence="1">
    <location>
        <begin position="27"/>
        <end position="48"/>
    </location>
</feature>
<protein>
    <submittedName>
        <fullName evidence="2">Uncharacterized protein</fullName>
    </submittedName>
</protein>
<evidence type="ECO:0000313" key="3">
    <source>
        <dbReference type="Proteomes" id="UP000467841"/>
    </source>
</evidence>
<feature type="compositionally biased region" description="Polar residues" evidence="1">
    <location>
        <begin position="101"/>
        <end position="114"/>
    </location>
</feature>
<dbReference type="EMBL" id="CACVBM020001303">
    <property type="protein sequence ID" value="CAA7044530.1"/>
    <property type="molecule type" value="Genomic_DNA"/>
</dbReference>
<keyword evidence="3" id="KW-1185">Reference proteome</keyword>
<dbReference type="OrthoDB" id="1111395at2759"/>
<dbReference type="Proteomes" id="UP000467841">
    <property type="component" value="Unassembled WGS sequence"/>
</dbReference>
<dbReference type="PANTHER" id="PTHR45786">
    <property type="entry name" value="DNA BINDING PROTEIN-LIKE"/>
    <property type="match status" value="1"/>
</dbReference>
<gene>
    <name evidence="2" type="ORF">MERR_LOCUS31765</name>
</gene>
<name>A0A6D2JXK1_9BRAS</name>
<reference evidence="2" key="1">
    <citation type="submission" date="2020-01" db="EMBL/GenBank/DDBJ databases">
        <authorList>
            <person name="Mishra B."/>
        </authorList>
    </citation>
    <scope>NUCLEOTIDE SEQUENCE [LARGE SCALE GENOMIC DNA]</scope>
</reference>
<proteinExistence type="predicted"/>
<organism evidence="2 3">
    <name type="scientific">Microthlaspi erraticum</name>
    <dbReference type="NCBI Taxonomy" id="1685480"/>
    <lineage>
        <taxon>Eukaryota</taxon>
        <taxon>Viridiplantae</taxon>
        <taxon>Streptophyta</taxon>
        <taxon>Embryophyta</taxon>
        <taxon>Tracheophyta</taxon>
        <taxon>Spermatophyta</taxon>
        <taxon>Magnoliopsida</taxon>
        <taxon>eudicotyledons</taxon>
        <taxon>Gunneridae</taxon>
        <taxon>Pentapetalae</taxon>
        <taxon>rosids</taxon>
        <taxon>malvids</taxon>
        <taxon>Brassicales</taxon>
        <taxon>Brassicaceae</taxon>
        <taxon>Coluteocarpeae</taxon>
        <taxon>Microthlaspi</taxon>
    </lineage>
</organism>
<feature type="region of interest" description="Disordered" evidence="1">
    <location>
        <begin position="177"/>
        <end position="247"/>
    </location>
</feature>
<evidence type="ECO:0000313" key="2">
    <source>
        <dbReference type="EMBL" id="CAA7044530.1"/>
    </source>
</evidence>